<organism evidence="1 2">
    <name type="scientific">Trifolium medium</name>
    <dbReference type="NCBI Taxonomy" id="97028"/>
    <lineage>
        <taxon>Eukaryota</taxon>
        <taxon>Viridiplantae</taxon>
        <taxon>Streptophyta</taxon>
        <taxon>Embryophyta</taxon>
        <taxon>Tracheophyta</taxon>
        <taxon>Spermatophyta</taxon>
        <taxon>Magnoliopsida</taxon>
        <taxon>eudicotyledons</taxon>
        <taxon>Gunneridae</taxon>
        <taxon>Pentapetalae</taxon>
        <taxon>rosids</taxon>
        <taxon>fabids</taxon>
        <taxon>Fabales</taxon>
        <taxon>Fabaceae</taxon>
        <taxon>Papilionoideae</taxon>
        <taxon>50 kb inversion clade</taxon>
        <taxon>NPAAA clade</taxon>
        <taxon>Hologalegina</taxon>
        <taxon>IRL clade</taxon>
        <taxon>Trifolieae</taxon>
        <taxon>Trifolium</taxon>
    </lineage>
</organism>
<proteinExistence type="predicted"/>
<name>A0A392RE44_9FABA</name>
<feature type="non-terminal residue" evidence="1">
    <location>
        <position position="1"/>
    </location>
</feature>
<comment type="caution">
    <text evidence="1">The sequence shown here is derived from an EMBL/GenBank/DDBJ whole genome shotgun (WGS) entry which is preliminary data.</text>
</comment>
<evidence type="ECO:0000313" key="2">
    <source>
        <dbReference type="Proteomes" id="UP000265520"/>
    </source>
</evidence>
<dbReference type="AlphaFoldDB" id="A0A392RE44"/>
<sequence length="95" mass="10495">VVVVVVVVVPSDDEGVWILFEYLLVSKSIEICRFLVYLIDLYHVGVDCLEVVCELRLICQCSHSTVAPSTFGSRSCFSDSYGPITFDSRSGVSVK</sequence>
<reference evidence="1 2" key="1">
    <citation type="journal article" date="2018" name="Front. Plant Sci.">
        <title>Red Clover (Trifolium pratense) and Zigzag Clover (T. medium) - A Picture of Genomic Similarities and Differences.</title>
        <authorList>
            <person name="Dluhosova J."/>
            <person name="Istvanek J."/>
            <person name="Nedelnik J."/>
            <person name="Repkova J."/>
        </authorList>
    </citation>
    <scope>NUCLEOTIDE SEQUENCE [LARGE SCALE GENOMIC DNA]</scope>
    <source>
        <strain evidence="2">cv. 10/8</strain>
        <tissue evidence="1">Leaf</tissue>
    </source>
</reference>
<protein>
    <submittedName>
        <fullName evidence="1">Uncharacterized protein</fullName>
    </submittedName>
</protein>
<accession>A0A392RE44</accession>
<keyword evidence="2" id="KW-1185">Reference proteome</keyword>
<dbReference type="EMBL" id="LXQA010213291">
    <property type="protein sequence ID" value="MCI34402.1"/>
    <property type="molecule type" value="Genomic_DNA"/>
</dbReference>
<dbReference type="Proteomes" id="UP000265520">
    <property type="component" value="Unassembled WGS sequence"/>
</dbReference>
<evidence type="ECO:0000313" key="1">
    <source>
        <dbReference type="EMBL" id="MCI34402.1"/>
    </source>
</evidence>